<sequence length="263" mass="28079">MHFIESGVGPPLVLLHAFPLDARMWSAARGKLENQARIITPDQRGLGESPLTESDAPGDVAEPDLDSVAADVLALLDVLDVPRAVVGGCSMGGYVAMALLRAAPERVSGLLLADTKCAADDESQRATRLNVAERAEQDGTDGWLAESMLPNLLGETTRSQRAEVVSRTRELVETQPAAGVSWAQRAMAARPDNASVLREFSGPSLVVVGQEDWLSPVGDADTMTELLPNAEQVVVPRTGHLSPLEDPDEFARVVGDWLEIVAE</sequence>
<dbReference type="KEGG" id="sace:GIY23_17965"/>
<dbReference type="EMBL" id="CP045929">
    <property type="protein sequence ID" value="QGK71153.1"/>
    <property type="molecule type" value="Genomic_DNA"/>
</dbReference>
<dbReference type="AlphaFoldDB" id="A0A5Q3Q9V1"/>
<feature type="region of interest" description="Disordered" evidence="1">
    <location>
        <begin position="40"/>
        <end position="63"/>
    </location>
</feature>
<accession>A0A5Q3Q9V1</accession>
<keyword evidence="4" id="KW-1185">Reference proteome</keyword>
<dbReference type="InterPro" id="IPR000073">
    <property type="entry name" value="AB_hydrolase_1"/>
</dbReference>
<gene>
    <name evidence="3" type="ORF">GIY23_17965</name>
</gene>
<dbReference type="InterPro" id="IPR029058">
    <property type="entry name" value="AB_hydrolase_fold"/>
</dbReference>
<dbReference type="PRINTS" id="PR00111">
    <property type="entry name" value="ABHYDROLASE"/>
</dbReference>
<dbReference type="RefSeq" id="WP_154077729.1">
    <property type="nucleotide sequence ID" value="NZ_CP045929.1"/>
</dbReference>
<dbReference type="Proteomes" id="UP000371041">
    <property type="component" value="Chromosome"/>
</dbReference>
<feature type="domain" description="AB hydrolase-1" evidence="2">
    <location>
        <begin position="10"/>
        <end position="247"/>
    </location>
</feature>
<evidence type="ECO:0000313" key="3">
    <source>
        <dbReference type="EMBL" id="QGK71153.1"/>
    </source>
</evidence>
<evidence type="ECO:0000313" key="4">
    <source>
        <dbReference type="Proteomes" id="UP000371041"/>
    </source>
</evidence>
<keyword evidence="3" id="KW-0378">Hydrolase</keyword>
<evidence type="ECO:0000256" key="1">
    <source>
        <dbReference type="SAM" id="MobiDB-lite"/>
    </source>
</evidence>
<name>A0A5Q3Q9V1_9PSEU</name>
<protein>
    <submittedName>
        <fullName evidence="3">Alpha/beta fold hydrolase</fullName>
    </submittedName>
</protein>
<reference evidence="4" key="1">
    <citation type="submission" date="2019-11" db="EMBL/GenBank/DDBJ databases">
        <title>The complete genome sequence of Saccharopolyspora sp. E2A.</title>
        <authorList>
            <person name="Zhang G."/>
        </authorList>
    </citation>
    <scope>NUCLEOTIDE SEQUENCE [LARGE SCALE GENOMIC DNA]</scope>
    <source>
        <strain evidence="4">E2A</strain>
    </source>
</reference>
<organism evidence="3 4">
    <name type="scientific">Allosaccharopolyspora coralli</name>
    <dbReference type="NCBI Taxonomy" id="2665642"/>
    <lineage>
        <taxon>Bacteria</taxon>
        <taxon>Bacillati</taxon>
        <taxon>Actinomycetota</taxon>
        <taxon>Actinomycetes</taxon>
        <taxon>Pseudonocardiales</taxon>
        <taxon>Pseudonocardiaceae</taxon>
        <taxon>Allosaccharopolyspora</taxon>
    </lineage>
</organism>
<dbReference type="PANTHER" id="PTHR43798">
    <property type="entry name" value="MONOACYLGLYCEROL LIPASE"/>
    <property type="match status" value="1"/>
</dbReference>
<dbReference type="Gene3D" id="3.40.50.1820">
    <property type="entry name" value="alpha/beta hydrolase"/>
    <property type="match status" value="1"/>
</dbReference>
<dbReference type="Pfam" id="PF00561">
    <property type="entry name" value="Abhydrolase_1"/>
    <property type="match status" value="1"/>
</dbReference>
<dbReference type="SUPFAM" id="SSF53474">
    <property type="entry name" value="alpha/beta-Hydrolases"/>
    <property type="match status" value="1"/>
</dbReference>
<evidence type="ECO:0000259" key="2">
    <source>
        <dbReference type="Pfam" id="PF00561"/>
    </source>
</evidence>
<dbReference type="GO" id="GO:0016787">
    <property type="term" value="F:hydrolase activity"/>
    <property type="evidence" value="ECO:0007669"/>
    <property type="project" value="UniProtKB-KW"/>
</dbReference>
<proteinExistence type="predicted"/>
<dbReference type="InterPro" id="IPR050266">
    <property type="entry name" value="AB_hydrolase_sf"/>
</dbReference>